<evidence type="ECO:0000313" key="2">
    <source>
        <dbReference type="Proteomes" id="UP000431401"/>
    </source>
</evidence>
<gene>
    <name evidence="1" type="ORF">NRB56_56070</name>
</gene>
<reference evidence="1 2" key="1">
    <citation type="submission" date="2019-10" db="EMBL/GenBank/DDBJ databases">
        <title>Nocardia macrotermitis sp. nov. and Nocardia aurantia sp. nov., isolated from the gut of fungus growing-termite Macrotermes natalensis.</title>
        <authorList>
            <person name="Benndorf R."/>
            <person name="Schwitalla J."/>
            <person name="Martin K."/>
            <person name="De Beer W."/>
            <person name="Kaster A.-K."/>
            <person name="Vollmers J."/>
            <person name="Poulsen M."/>
            <person name="Beemelmanns C."/>
        </authorList>
    </citation>
    <scope>NUCLEOTIDE SEQUENCE [LARGE SCALE GENOMIC DNA]</scope>
    <source>
        <strain evidence="1 2">RB56</strain>
    </source>
</reference>
<evidence type="ECO:0008006" key="3">
    <source>
        <dbReference type="Google" id="ProtNLM"/>
    </source>
</evidence>
<dbReference type="InterPro" id="IPR014719">
    <property type="entry name" value="Ribosomal_bL12_C/ClpS-like"/>
</dbReference>
<organism evidence="1 2">
    <name type="scientific">Nocardia aurantia</name>
    <dbReference type="NCBI Taxonomy" id="2585199"/>
    <lineage>
        <taxon>Bacteria</taxon>
        <taxon>Bacillati</taxon>
        <taxon>Actinomycetota</taxon>
        <taxon>Actinomycetes</taxon>
        <taxon>Mycobacteriales</taxon>
        <taxon>Nocardiaceae</taxon>
        <taxon>Nocardia</taxon>
    </lineage>
</organism>
<protein>
    <recommendedName>
        <fullName evidence="3">Ribosomal protein L7/L12 C-terminal domain-containing protein</fullName>
    </recommendedName>
</protein>
<dbReference type="Gene3D" id="3.30.1390.10">
    <property type="match status" value="1"/>
</dbReference>
<keyword evidence="2" id="KW-1185">Reference proteome</keyword>
<sequence length="96" mass="11133">MFANERQDRRLDRIERKLDAILAHLGIAEIDTEHVDAEYRPPRPLPVEFAGGMAEVDELLAQGKKIHAIKRYRELHPRASLREAKDAVEAREPRIR</sequence>
<dbReference type="AlphaFoldDB" id="A0A7K0DW53"/>
<dbReference type="EMBL" id="WEGI01000012">
    <property type="protein sequence ID" value="MQY30013.1"/>
    <property type="molecule type" value="Genomic_DNA"/>
</dbReference>
<dbReference type="RefSeq" id="WP_153347258.1">
    <property type="nucleotide sequence ID" value="NZ_WEGI01000012.1"/>
</dbReference>
<comment type="caution">
    <text evidence="1">The sequence shown here is derived from an EMBL/GenBank/DDBJ whole genome shotgun (WGS) entry which is preliminary data.</text>
</comment>
<name>A0A7K0DW53_9NOCA</name>
<dbReference type="Proteomes" id="UP000431401">
    <property type="component" value="Unassembled WGS sequence"/>
</dbReference>
<evidence type="ECO:0000313" key="1">
    <source>
        <dbReference type="EMBL" id="MQY30013.1"/>
    </source>
</evidence>
<dbReference type="OrthoDB" id="3298842at2"/>
<proteinExistence type="predicted"/>
<accession>A0A7K0DW53</accession>